<feature type="domain" description="CxC2-like cysteine cluster KDZ transposase-associated" evidence="2">
    <location>
        <begin position="19"/>
        <end position="104"/>
    </location>
</feature>
<accession>A0AAD7DSN1</accession>
<organism evidence="4 5">
    <name type="scientific">Mycena rosella</name>
    <name type="common">Pink bonnet</name>
    <name type="synonym">Agaricus rosellus</name>
    <dbReference type="NCBI Taxonomy" id="1033263"/>
    <lineage>
        <taxon>Eukaryota</taxon>
        <taxon>Fungi</taxon>
        <taxon>Dikarya</taxon>
        <taxon>Basidiomycota</taxon>
        <taxon>Agaricomycotina</taxon>
        <taxon>Agaricomycetes</taxon>
        <taxon>Agaricomycetidae</taxon>
        <taxon>Agaricales</taxon>
        <taxon>Marasmiineae</taxon>
        <taxon>Mycenaceae</taxon>
        <taxon>Mycena</taxon>
    </lineage>
</organism>
<feature type="region of interest" description="Disordered" evidence="1">
    <location>
        <begin position="129"/>
        <end position="174"/>
    </location>
</feature>
<dbReference type="EMBL" id="JARKIE010000030">
    <property type="protein sequence ID" value="KAJ7697372.1"/>
    <property type="molecule type" value="Genomic_DNA"/>
</dbReference>
<dbReference type="InterPro" id="IPR041457">
    <property type="entry name" value="CxC2_KDZ-assoc"/>
</dbReference>
<evidence type="ECO:0000256" key="1">
    <source>
        <dbReference type="SAM" id="MobiDB-lite"/>
    </source>
</evidence>
<comment type="caution">
    <text evidence="4">The sequence shown here is derived from an EMBL/GenBank/DDBJ whole genome shotgun (WGS) entry which is preliminary data.</text>
</comment>
<protein>
    <recommendedName>
        <fullName evidence="2">CxC2-like cysteine cluster KDZ transposase-associated domain-containing protein</fullName>
    </recommendedName>
</protein>
<dbReference type="AlphaFoldDB" id="A0AAD7DSN1"/>
<evidence type="ECO:0000259" key="2">
    <source>
        <dbReference type="Pfam" id="PF18803"/>
    </source>
</evidence>
<evidence type="ECO:0000313" key="5">
    <source>
        <dbReference type="Proteomes" id="UP001221757"/>
    </source>
</evidence>
<evidence type="ECO:0000313" key="4">
    <source>
        <dbReference type="EMBL" id="KAJ7697372.1"/>
    </source>
</evidence>
<sequence length="174" mass="18686">MRCFHSIVVEGMALEPTTLKELGLRIQLGHGFLNSCPDPVETDSFSIMDMAGIHDVSLDYCGCDTAASRGQQLKGARLYPVPWGGSSMINPDAAVTFELVRYYEEGLEEEEEEGEASLVLTPVQAAPETAGRAAPVAEASAPEMPAAGPVRTVRAPRSTPLTAGRPPRLVLRYE</sequence>
<dbReference type="Pfam" id="PF18803">
    <property type="entry name" value="CxC2"/>
    <property type="match status" value="1"/>
</dbReference>
<proteinExistence type="predicted"/>
<name>A0AAD7DSN1_MYCRO</name>
<dbReference type="EMBL" id="JARKIE010000250">
    <property type="protein sequence ID" value="KAJ7661222.1"/>
    <property type="molecule type" value="Genomic_DNA"/>
</dbReference>
<reference evidence="4" key="1">
    <citation type="submission" date="2023-03" db="EMBL/GenBank/DDBJ databases">
        <title>Massive genome expansion in bonnet fungi (Mycena s.s.) driven by repeated elements and novel gene families across ecological guilds.</title>
        <authorList>
            <consortium name="Lawrence Berkeley National Laboratory"/>
            <person name="Harder C.B."/>
            <person name="Miyauchi S."/>
            <person name="Viragh M."/>
            <person name="Kuo A."/>
            <person name="Thoen E."/>
            <person name="Andreopoulos B."/>
            <person name="Lu D."/>
            <person name="Skrede I."/>
            <person name="Drula E."/>
            <person name="Henrissat B."/>
            <person name="Morin E."/>
            <person name="Kohler A."/>
            <person name="Barry K."/>
            <person name="LaButti K."/>
            <person name="Morin E."/>
            <person name="Salamov A."/>
            <person name="Lipzen A."/>
            <person name="Mereny Z."/>
            <person name="Hegedus B."/>
            <person name="Baldrian P."/>
            <person name="Stursova M."/>
            <person name="Weitz H."/>
            <person name="Taylor A."/>
            <person name="Grigoriev I.V."/>
            <person name="Nagy L.G."/>
            <person name="Martin F."/>
            <person name="Kauserud H."/>
        </authorList>
    </citation>
    <scope>NUCLEOTIDE SEQUENCE</scope>
    <source>
        <strain evidence="4">CBHHK067</strain>
    </source>
</reference>
<keyword evidence="5" id="KW-1185">Reference proteome</keyword>
<evidence type="ECO:0000313" key="3">
    <source>
        <dbReference type="EMBL" id="KAJ7661222.1"/>
    </source>
</evidence>
<gene>
    <name evidence="4" type="ORF">B0H17DRAFT_1197427</name>
    <name evidence="3" type="ORF">B0H17DRAFT_1212249</name>
</gene>
<dbReference type="Proteomes" id="UP001221757">
    <property type="component" value="Unassembled WGS sequence"/>
</dbReference>